<dbReference type="InterPro" id="IPR025887">
    <property type="entry name" value="Glyco_hydro_31_N_dom"/>
</dbReference>
<evidence type="ECO:0000256" key="2">
    <source>
        <dbReference type="ARBA" id="ARBA00022801"/>
    </source>
</evidence>
<dbReference type="CDD" id="cd14752">
    <property type="entry name" value="GH31_N"/>
    <property type="match status" value="1"/>
</dbReference>
<evidence type="ECO:0000256" key="5">
    <source>
        <dbReference type="ARBA" id="ARBA00041343"/>
    </source>
</evidence>
<feature type="compositionally biased region" description="Low complexity" evidence="7">
    <location>
        <begin position="443"/>
        <end position="461"/>
    </location>
</feature>
<evidence type="ECO:0000259" key="9">
    <source>
        <dbReference type="Pfam" id="PF01055"/>
    </source>
</evidence>
<dbReference type="InterPro" id="IPR030458">
    <property type="entry name" value="Glyco_hydro_31_AS"/>
</dbReference>
<feature type="signal peptide" evidence="8">
    <location>
        <begin position="1"/>
        <end position="30"/>
    </location>
</feature>
<feature type="domain" description="Glycoside hydrolase family 31 TIM barrel" evidence="9">
    <location>
        <begin position="273"/>
        <end position="641"/>
    </location>
</feature>
<proteinExistence type="inferred from homology"/>
<keyword evidence="8" id="KW-0732">Signal</keyword>
<gene>
    <name evidence="12" type="ORF">H4R18_004889</name>
</gene>
<dbReference type="InterPro" id="IPR013780">
    <property type="entry name" value="Glyco_hydro_b"/>
</dbReference>
<dbReference type="SUPFAM" id="SSF74650">
    <property type="entry name" value="Galactose mutarotase-like"/>
    <property type="match status" value="1"/>
</dbReference>
<name>A0A9W8LE60_9FUNG</name>
<evidence type="ECO:0000313" key="12">
    <source>
        <dbReference type="EMBL" id="KAJ2777929.1"/>
    </source>
</evidence>
<evidence type="ECO:0000259" key="11">
    <source>
        <dbReference type="Pfam" id="PF21365"/>
    </source>
</evidence>
<organism evidence="12 13">
    <name type="scientific">Coemansia javaensis</name>
    <dbReference type="NCBI Taxonomy" id="2761396"/>
    <lineage>
        <taxon>Eukaryota</taxon>
        <taxon>Fungi</taxon>
        <taxon>Fungi incertae sedis</taxon>
        <taxon>Zoopagomycota</taxon>
        <taxon>Kickxellomycotina</taxon>
        <taxon>Kickxellomycetes</taxon>
        <taxon>Kickxellales</taxon>
        <taxon>Kickxellaceae</taxon>
        <taxon>Coemansia</taxon>
    </lineage>
</organism>
<comment type="similarity">
    <text evidence="1 6">Belongs to the glycosyl hydrolase 31 family.</text>
</comment>
<keyword evidence="4 6" id="KW-0326">Glycosidase</keyword>
<dbReference type="InterPro" id="IPR011013">
    <property type="entry name" value="Gal_mutarotase_sf_dom"/>
</dbReference>
<dbReference type="InterPro" id="IPR017853">
    <property type="entry name" value="GH"/>
</dbReference>
<dbReference type="Pfam" id="PF01055">
    <property type="entry name" value="Glyco_hydro_31_2nd"/>
    <property type="match status" value="1"/>
</dbReference>
<feature type="domain" description="Glycosyl hydrolase family 31 C-terminal" evidence="11">
    <location>
        <begin position="649"/>
        <end position="736"/>
    </location>
</feature>
<dbReference type="InterPro" id="IPR048395">
    <property type="entry name" value="Glyco_hydro_31_C"/>
</dbReference>
<dbReference type="Pfam" id="PF21365">
    <property type="entry name" value="Glyco_hydro_31_3rd"/>
    <property type="match status" value="1"/>
</dbReference>
<dbReference type="PANTHER" id="PTHR22762">
    <property type="entry name" value="ALPHA-GLUCOSIDASE"/>
    <property type="match status" value="1"/>
</dbReference>
<dbReference type="GO" id="GO:0005975">
    <property type="term" value="P:carbohydrate metabolic process"/>
    <property type="evidence" value="ECO:0007669"/>
    <property type="project" value="InterPro"/>
</dbReference>
<accession>A0A9W8LE60</accession>
<dbReference type="AlphaFoldDB" id="A0A9W8LE60"/>
<evidence type="ECO:0000256" key="6">
    <source>
        <dbReference type="RuleBase" id="RU361185"/>
    </source>
</evidence>
<dbReference type="Pfam" id="PF13802">
    <property type="entry name" value="Gal_mutarotas_2"/>
    <property type="match status" value="1"/>
</dbReference>
<dbReference type="PROSITE" id="PS00129">
    <property type="entry name" value="GLYCOSYL_HYDROL_F31_1"/>
    <property type="match status" value="1"/>
</dbReference>
<dbReference type="Proteomes" id="UP001140217">
    <property type="component" value="Unassembled WGS sequence"/>
</dbReference>
<evidence type="ECO:0000256" key="4">
    <source>
        <dbReference type="ARBA" id="ARBA00023295"/>
    </source>
</evidence>
<dbReference type="GO" id="GO:0030246">
    <property type="term" value="F:carbohydrate binding"/>
    <property type="evidence" value="ECO:0007669"/>
    <property type="project" value="InterPro"/>
</dbReference>
<evidence type="ECO:0000256" key="7">
    <source>
        <dbReference type="SAM" id="MobiDB-lite"/>
    </source>
</evidence>
<dbReference type="SUPFAM" id="SSF51011">
    <property type="entry name" value="Glycosyl hydrolase domain"/>
    <property type="match status" value="1"/>
</dbReference>
<dbReference type="Gene3D" id="2.60.40.1760">
    <property type="entry name" value="glycosyl hydrolase (family 31)"/>
    <property type="match status" value="1"/>
</dbReference>
<dbReference type="InterPro" id="IPR000322">
    <property type="entry name" value="Glyco_hydro_31_TIM"/>
</dbReference>
<dbReference type="GO" id="GO:0004553">
    <property type="term" value="F:hydrolase activity, hydrolyzing O-glycosyl compounds"/>
    <property type="evidence" value="ECO:0007669"/>
    <property type="project" value="InterPro"/>
</dbReference>
<evidence type="ECO:0000256" key="8">
    <source>
        <dbReference type="SAM" id="SignalP"/>
    </source>
</evidence>
<evidence type="ECO:0000259" key="10">
    <source>
        <dbReference type="Pfam" id="PF13802"/>
    </source>
</evidence>
<dbReference type="EMBL" id="JANBUL010000259">
    <property type="protein sequence ID" value="KAJ2777929.1"/>
    <property type="molecule type" value="Genomic_DNA"/>
</dbReference>
<dbReference type="SUPFAM" id="SSF51445">
    <property type="entry name" value="(Trans)glycosidases"/>
    <property type="match status" value="1"/>
</dbReference>
<dbReference type="PANTHER" id="PTHR22762:SF133">
    <property type="entry name" value="P-TYPE DOMAIN-CONTAINING PROTEIN"/>
    <property type="match status" value="1"/>
</dbReference>
<keyword evidence="2 6" id="KW-0378">Hydrolase</keyword>
<feature type="region of interest" description="Disordered" evidence="7">
    <location>
        <begin position="442"/>
        <end position="461"/>
    </location>
</feature>
<evidence type="ECO:0000256" key="3">
    <source>
        <dbReference type="ARBA" id="ARBA00023180"/>
    </source>
</evidence>
<dbReference type="CDD" id="cd06602">
    <property type="entry name" value="GH31_MGAM_SI_GAA"/>
    <property type="match status" value="1"/>
</dbReference>
<protein>
    <recommendedName>
        <fullName evidence="5">Maltase</fullName>
    </recommendedName>
</protein>
<evidence type="ECO:0000256" key="1">
    <source>
        <dbReference type="ARBA" id="ARBA00007806"/>
    </source>
</evidence>
<reference evidence="12" key="1">
    <citation type="submission" date="2022-07" db="EMBL/GenBank/DDBJ databases">
        <title>Phylogenomic reconstructions and comparative analyses of Kickxellomycotina fungi.</title>
        <authorList>
            <person name="Reynolds N.K."/>
            <person name="Stajich J.E."/>
            <person name="Barry K."/>
            <person name="Grigoriev I.V."/>
            <person name="Crous P."/>
            <person name="Smith M.E."/>
        </authorList>
    </citation>
    <scope>NUCLEOTIDE SEQUENCE</scope>
    <source>
        <strain evidence="12">NBRC 105414</strain>
    </source>
</reference>
<feature type="chain" id="PRO_5040834084" description="Maltase" evidence="8">
    <location>
        <begin position="31"/>
        <end position="858"/>
    </location>
</feature>
<evidence type="ECO:0000313" key="13">
    <source>
        <dbReference type="Proteomes" id="UP001140217"/>
    </source>
</evidence>
<keyword evidence="3" id="KW-0325">Glycoprotein</keyword>
<comment type="caution">
    <text evidence="12">The sequence shown here is derived from an EMBL/GenBank/DDBJ whole genome shotgun (WGS) entry which is preliminary data.</text>
</comment>
<dbReference type="OrthoDB" id="5839090at2759"/>
<keyword evidence="13" id="KW-1185">Reference proteome</keyword>
<sequence length="858" mass="94487">MRHLHPGHVAWPHVWAWVLLLAQLWSPVGGSGHGSAPSCPGYVATRVTDTARGFRAALALNGAPCNRFGRDISNLTLHVSLDTSSRLHVHIEDTERRQFQIPESVLPLDRGRGAADGRAMLRLNLTHSSATGVGLQVLRGDEAIFDTTGHPLVFEDQYIEITSRLPENANIYGLGESPDWFRRDPANTTRTLWNRDAQDPFRENVYGSHTVYMELRDGRFHGAYLHNSHGMDIVLAGGTIQYRVLGGTGDLYFFAGPTALDVIDQYTELVGRPARIPYWALGLHNCRWGYRSAEEVDQVIANYSQAGIPLEAAWTDIDYMDGMRDFTFDPAAFPPAAMRRQLERLHARGQRMVLIVDPAIKVEPSYGTYARGRELDVFVRNADGTDYIGQVWPGYTVFPDWFAANASAWWGGELGRFLDKLPVDGLWIDMNEPASFCTGSCGSGMAPGQSPASSSSPRTPDASNRFLVPPYAIHNPEPELSSKTVETTAVHANGVIEYHVHNLFGLMESRLTREVMQRRQPGQRQFVLSRSTFAGSGAVASHWTGDNSATWQDLHVSIASMLDFGVFGIPMVGADICGFMGNTTMELCARWSELGAFYPFARVHNTRGARPQELYRWPAVAEAARRALAVRYRLLPYVYTAYQDAVERGWPAARPLVFEFPATAAVADNDRQFLLGDAILVSPVLAEGARSVEAFFPRGRWYDWYTHDAVEGADAAIALDAPLEHVNVHIRAGRIVPAQHPGMTTAETRDSDYELIVAADERGAAAGRLYLDDGETLDSPHRWLGLHFRARTLWVSPQSGCYAAGRPLARLTLLGVPGVRGVAVNGTAVECTVEAAGASVDISGLRIDLNVPSRITLL</sequence>
<dbReference type="Gene3D" id="2.60.40.1180">
    <property type="entry name" value="Golgi alpha-mannosidase II"/>
    <property type="match status" value="2"/>
</dbReference>
<feature type="domain" description="Glycoside hydrolase family 31 N-terminal" evidence="10">
    <location>
        <begin position="149"/>
        <end position="231"/>
    </location>
</feature>
<dbReference type="Gene3D" id="3.20.20.80">
    <property type="entry name" value="Glycosidases"/>
    <property type="match status" value="1"/>
</dbReference>